<dbReference type="InterPro" id="IPR044992">
    <property type="entry name" value="ChyE-like"/>
</dbReference>
<dbReference type="OrthoDB" id="7388at2157"/>
<proteinExistence type="predicted"/>
<sequence length="235" mass="26650">MKVLVIKNISREGPGILKDSLENRKIEYDIADLEAGDTFPDPRDYDAVFVFGGPDSANDRTEKMEDEIAKVRTIIENDIPYMGICLGMQVLVKAAGGRVLKSDVKEIGFTGPDGEYFEVEICEGKENETFLAGLKNHFNIFHLHGETVELNEDMELLARGKLCRNQIVKVGRNAYGIQGHLELNFEMLNLWLEKDPELRALDSEKIRKDFQLIEEGYRKNAENLFSNFLHIAGLI</sequence>
<dbReference type="GeneID" id="55821063"/>
<dbReference type="PANTHER" id="PTHR42695:SF5">
    <property type="entry name" value="GLUTAMINE AMIDOTRANSFERASE YLR126C-RELATED"/>
    <property type="match status" value="1"/>
</dbReference>
<dbReference type="GO" id="GO:0005829">
    <property type="term" value="C:cytosol"/>
    <property type="evidence" value="ECO:0007669"/>
    <property type="project" value="TreeGrafter"/>
</dbReference>
<name>A0A7D5I4J9_9EURY</name>
<keyword evidence="2" id="KW-0808">Transferase</keyword>
<dbReference type="KEGG" id="mzi:HWN40_05270"/>
<dbReference type="EMBL" id="CP058215">
    <property type="protein sequence ID" value="QLC49703.1"/>
    <property type="molecule type" value="Genomic_DNA"/>
</dbReference>
<dbReference type="PANTHER" id="PTHR42695">
    <property type="entry name" value="GLUTAMINE AMIDOTRANSFERASE YLR126C-RELATED"/>
    <property type="match status" value="1"/>
</dbReference>
<accession>A0A7D5I4J9</accession>
<keyword evidence="3" id="KW-1185">Reference proteome</keyword>
<organism evidence="2 3">
    <name type="scientific">Methanolobus zinderi</name>
    <dbReference type="NCBI Taxonomy" id="536044"/>
    <lineage>
        <taxon>Archaea</taxon>
        <taxon>Methanobacteriati</taxon>
        <taxon>Methanobacteriota</taxon>
        <taxon>Stenosarchaea group</taxon>
        <taxon>Methanomicrobia</taxon>
        <taxon>Methanosarcinales</taxon>
        <taxon>Methanosarcinaceae</taxon>
        <taxon>Methanolobus</taxon>
    </lineage>
</organism>
<evidence type="ECO:0000259" key="1">
    <source>
        <dbReference type="Pfam" id="PF00117"/>
    </source>
</evidence>
<dbReference type="InterPro" id="IPR029062">
    <property type="entry name" value="Class_I_gatase-like"/>
</dbReference>
<reference evidence="2 3" key="1">
    <citation type="submission" date="2020-06" db="EMBL/GenBank/DDBJ databases">
        <title>Methanolobus halotolerans sp. nov., isolated from a saline lake Tus in Siberia.</title>
        <authorList>
            <person name="Shen Y."/>
            <person name="Chen S.-C."/>
            <person name="Lai M.-C."/>
            <person name="Huang H.-H."/>
            <person name="Chiu H.-H."/>
            <person name="Tang S.-L."/>
            <person name="Rogozin D.Y."/>
            <person name="Degermendzhy A.G."/>
        </authorList>
    </citation>
    <scope>NUCLEOTIDE SEQUENCE [LARGE SCALE GENOMIC DNA]</scope>
    <source>
        <strain evidence="2 3">DSM 21339</strain>
    </source>
</reference>
<dbReference type="Proteomes" id="UP000509594">
    <property type="component" value="Chromosome"/>
</dbReference>
<dbReference type="RefSeq" id="WP_176964759.1">
    <property type="nucleotide sequence ID" value="NZ_CP058215.1"/>
</dbReference>
<dbReference type="Pfam" id="PF00117">
    <property type="entry name" value="GATase"/>
    <property type="match status" value="1"/>
</dbReference>
<dbReference type="GO" id="GO:0016740">
    <property type="term" value="F:transferase activity"/>
    <property type="evidence" value="ECO:0007669"/>
    <property type="project" value="UniProtKB-KW"/>
</dbReference>
<feature type="domain" description="Glutamine amidotransferase" evidence="1">
    <location>
        <begin position="22"/>
        <end position="183"/>
    </location>
</feature>
<gene>
    <name evidence="2" type="ORF">HWN40_05270</name>
</gene>
<protein>
    <submittedName>
        <fullName evidence="2">Type 1 glutamine amidotransferase</fullName>
    </submittedName>
</protein>
<dbReference type="Gene3D" id="3.40.50.880">
    <property type="match status" value="1"/>
</dbReference>
<dbReference type="CDD" id="cd01741">
    <property type="entry name" value="GATase1_1"/>
    <property type="match status" value="1"/>
</dbReference>
<evidence type="ECO:0000313" key="3">
    <source>
        <dbReference type="Proteomes" id="UP000509594"/>
    </source>
</evidence>
<dbReference type="AlphaFoldDB" id="A0A7D5I4J9"/>
<keyword evidence="2" id="KW-0315">Glutamine amidotransferase</keyword>
<evidence type="ECO:0000313" key="2">
    <source>
        <dbReference type="EMBL" id="QLC49703.1"/>
    </source>
</evidence>
<dbReference type="SUPFAM" id="SSF52317">
    <property type="entry name" value="Class I glutamine amidotransferase-like"/>
    <property type="match status" value="1"/>
</dbReference>
<dbReference type="InterPro" id="IPR017926">
    <property type="entry name" value="GATASE"/>
</dbReference>
<dbReference type="PROSITE" id="PS51273">
    <property type="entry name" value="GATASE_TYPE_1"/>
    <property type="match status" value="1"/>
</dbReference>